<dbReference type="SUPFAM" id="SSF82657">
    <property type="entry name" value="BolA-like"/>
    <property type="match status" value="1"/>
</dbReference>
<dbReference type="AlphaFoldDB" id="A0A0H4IXE6"/>
<dbReference type="Pfam" id="PF01722">
    <property type="entry name" value="BolA"/>
    <property type="match status" value="1"/>
</dbReference>
<dbReference type="PANTHER" id="PTHR46229">
    <property type="entry name" value="BOLA TRANSCRIPTION REGULATOR"/>
    <property type="match status" value="1"/>
</dbReference>
<organism evidence="3 4">
    <name type="scientific">Methylophilales bacterium MBRS-H7</name>
    <dbReference type="NCBI Taxonomy" id="1623450"/>
    <lineage>
        <taxon>Bacteria</taxon>
        <taxon>Pseudomonadati</taxon>
        <taxon>Pseudomonadota</taxon>
        <taxon>Betaproteobacteria</taxon>
        <taxon>Nitrosomonadales</taxon>
        <taxon>OM43 clade</taxon>
    </lineage>
</organism>
<accession>A0A0H4IXE6</accession>
<dbReference type="PANTHER" id="PTHR46229:SF2">
    <property type="entry name" value="BOLA-LIKE PROTEIN 1"/>
    <property type="match status" value="1"/>
</dbReference>
<evidence type="ECO:0000256" key="1">
    <source>
        <dbReference type="ARBA" id="ARBA00005578"/>
    </source>
</evidence>
<dbReference type="Proteomes" id="UP000066549">
    <property type="component" value="Chromosome"/>
</dbReference>
<dbReference type="EMBL" id="CP011002">
    <property type="protein sequence ID" value="AKO65646.1"/>
    <property type="molecule type" value="Genomic_DNA"/>
</dbReference>
<proteinExistence type="inferred from homology"/>
<gene>
    <name evidence="3" type="ORF">VI33_02595</name>
</gene>
<keyword evidence="4" id="KW-1185">Reference proteome</keyword>
<protein>
    <submittedName>
        <fullName evidence="3">BolA family transcriptional regulator</fullName>
    </submittedName>
</protein>
<dbReference type="GO" id="GO:0006351">
    <property type="term" value="P:DNA-templated transcription"/>
    <property type="evidence" value="ECO:0007669"/>
    <property type="project" value="TreeGrafter"/>
</dbReference>
<evidence type="ECO:0000256" key="2">
    <source>
        <dbReference type="RuleBase" id="RU003860"/>
    </source>
</evidence>
<dbReference type="InterPro" id="IPR050961">
    <property type="entry name" value="BolA/IbaG_stress_morph_reg"/>
</dbReference>
<evidence type="ECO:0000313" key="4">
    <source>
        <dbReference type="Proteomes" id="UP000066549"/>
    </source>
</evidence>
<sequence length="81" mass="9412">MHKDEIKKVIEKGIDCHHIDVMGDDGAHFEALVISNQFLNLNRVQRHQLVYQSLGDLMNEKIHALSLKLYDLSEWNQIKGE</sequence>
<reference evidence="3 4" key="1">
    <citation type="submission" date="2015-03" db="EMBL/GenBank/DDBJ databases">
        <title>Comparative analysis of the OM43 clade including a novel species from Red Sea uncovers genomic and metabolic diversity among marine methylotrophs.</title>
        <authorList>
            <person name="Jimenez-Infante F."/>
            <person name="Ngugi D.K."/>
            <person name="Vinu M."/>
            <person name="Alam I."/>
            <person name="Kamau A."/>
            <person name="Blom J."/>
            <person name="Bajic V.B."/>
            <person name="Stingl U."/>
        </authorList>
    </citation>
    <scope>NUCLEOTIDE SEQUENCE [LARGE SCALE GENOMIC DNA]</scope>
    <source>
        <strain evidence="3 4">MBRSH7</strain>
    </source>
</reference>
<dbReference type="PIRSF" id="PIRSF003113">
    <property type="entry name" value="BolA"/>
    <property type="match status" value="1"/>
</dbReference>
<name>A0A0H4IXE6_9PROT</name>
<comment type="similarity">
    <text evidence="1 2">Belongs to the BolA/IbaG family.</text>
</comment>
<dbReference type="InterPro" id="IPR036065">
    <property type="entry name" value="BolA-like_sf"/>
</dbReference>
<dbReference type="Gene3D" id="3.30.300.90">
    <property type="entry name" value="BolA-like"/>
    <property type="match status" value="1"/>
</dbReference>
<evidence type="ECO:0000313" key="3">
    <source>
        <dbReference type="EMBL" id="AKO65646.1"/>
    </source>
</evidence>
<dbReference type="InterPro" id="IPR002634">
    <property type="entry name" value="BolA"/>
</dbReference>
<dbReference type="GO" id="GO:0005829">
    <property type="term" value="C:cytosol"/>
    <property type="evidence" value="ECO:0007669"/>
    <property type="project" value="TreeGrafter"/>
</dbReference>
<dbReference type="OrthoDB" id="9801469at2"/>